<evidence type="ECO:0000256" key="4">
    <source>
        <dbReference type="ARBA" id="ARBA00032263"/>
    </source>
</evidence>
<evidence type="ECO:0000256" key="2">
    <source>
        <dbReference type="ARBA" id="ARBA00022618"/>
    </source>
</evidence>
<dbReference type="InterPro" id="IPR006671">
    <property type="entry name" value="Cyclin_N"/>
</dbReference>
<name>A0AAV1XXT7_LUPLU</name>
<dbReference type="InterPro" id="IPR036915">
    <property type="entry name" value="Cyclin-like_sf"/>
</dbReference>
<dbReference type="InterPro" id="IPR039361">
    <property type="entry name" value="Cyclin"/>
</dbReference>
<evidence type="ECO:0000256" key="3">
    <source>
        <dbReference type="ARBA" id="ARBA00023306"/>
    </source>
</evidence>
<evidence type="ECO:0000256" key="1">
    <source>
        <dbReference type="ARBA" id="ARBA00011177"/>
    </source>
</evidence>
<dbReference type="EMBL" id="CAXHTB010000019">
    <property type="protein sequence ID" value="CAL0326597.1"/>
    <property type="molecule type" value="Genomic_DNA"/>
</dbReference>
<accession>A0AAV1XXT7</accession>
<feature type="region of interest" description="Disordered" evidence="5">
    <location>
        <begin position="353"/>
        <end position="444"/>
    </location>
</feature>
<dbReference type="GO" id="GO:0051301">
    <property type="term" value="P:cell division"/>
    <property type="evidence" value="ECO:0007669"/>
    <property type="project" value="UniProtKB-KW"/>
</dbReference>
<comment type="subunit">
    <text evidence="1">Interacts with the CDC2 protein kinase to form a serine/threonine kinase holoenzyme complex also known as maturation promoting factor (MPF). The cyclin subunit imparts substrate specificity to the complex.</text>
</comment>
<dbReference type="Gene3D" id="1.10.472.10">
    <property type="entry name" value="Cyclin-like"/>
    <property type="match status" value="2"/>
</dbReference>
<keyword evidence="2" id="KW-0132">Cell division</keyword>
<proteinExistence type="predicted"/>
<sequence>MESEWDPVPTEDEIKIYFETETDYMPINNYYTYSFNLEIRKSAVSEIATNWKKLSDDAFVPYLAMNYFDNFVSRLNQPLETSEKVSLIAIACLSVAAKMRGIDVENLLKEKFEKFYRYEFKRVEFWFDNKGERLKQPVTPFCFLSCYSPSFENIKRCWIDEIIIQAQGEEDFIGYKPSEIAFSSFRAAAHIANPSMAPHSHELKLNPCGEKFYHLYQKKGIGVETSRLEADPSSNASTEMPKEQPEEVATSEIETKIDEATSSSIATAAIPKEQPKEVASFEIEKKIDAATSSSISTTAIPKERPKEVGSFEIEKKIEAATPSSIPTAAIPKEQPKEVASFEIEKKIDAATSSSISTTAIPKEQPKEVGSFEIEKKIEAATPSSISTAAIPKEQPKEVASFEIEKKIEEATPSSSATAAIPEEQPEEVATSETETESERQRRVKGKAVAEIVEEQSPCNPLRYCPKRLTDFKLQWPMDDPLKVMEQKGRSSTEVVRNKNCCCCFPKL</sequence>
<keyword evidence="8" id="KW-1185">Reference proteome</keyword>
<evidence type="ECO:0000259" key="6">
    <source>
        <dbReference type="Pfam" id="PF00134"/>
    </source>
</evidence>
<feature type="domain" description="Cyclin N-terminal" evidence="6">
    <location>
        <begin position="14"/>
        <end position="107"/>
    </location>
</feature>
<organism evidence="7 8">
    <name type="scientific">Lupinus luteus</name>
    <name type="common">European yellow lupine</name>
    <dbReference type="NCBI Taxonomy" id="3873"/>
    <lineage>
        <taxon>Eukaryota</taxon>
        <taxon>Viridiplantae</taxon>
        <taxon>Streptophyta</taxon>
        <taxon>Embryophyta</taxon>
        <taxon>Tracheophyta</taxon>
        <taxon>Spermatophyta</taxon>
        <taxon>Magnoliopsida</taxon>
        <taxon>eudicotyledons</taxon>
        <taxon>Gunneridae</taxon>
        <taxon>Pentapetalae</taxon>
        <taxon>rosids</taxon>
        <taxon>fabids</taxon>
        <taxon>Fabales</taxon>
        <taxon>Fabaceae</taxon>
        <taxon>Papilionoideae</taxon>
        <taxon>50 kb inversion clade</taxon>
        <taxon>genistoids sensu lato</taxon>
        <taxon>core genistoids</taxon>
        <taxon>Genisteae</taxon>
        <taxon>Lupinus</taxon>
    </lineage>
</organism>
<reference evidence="7 8" key="1">
    <citation type="submission" date="2024-03" db="EMBL/GenBank/DDBJ databases">
        <authorList>
            <person name="Martinez-Hernandez J."/>
        </authorList>
    </citation>
    <scope>NUCLEOTIDE SEQUENCE [LARGE SCALE GENOMIC DNA]</scope>
</reference>
<feature type="region of interest" description="Disordered" evidence="5">
    <location>
        <begin position="226"/>
        <end position="248"/>
    </location>
</feature>
<dbReference type="Pfam" id="PF00134">
    <property type="entry name" value="Cyclin_N"/>
    <property type="match status" value="1"/>
</dbReference>
<dbReference type="Proteomes" id="UP001497480">
    <property type="component" value="Unassembled WGS sequence"/>
</dbReference>
<gene>
    <name evidence="7" type="ORF">LLUT_LOCUS27657</name>
</gene>
<protein>
    <recommendedName>
        <fullName evidence="4">B-like cyclin</fullName>
    </recommendedName>
</protein>
<feature type="compositionally biased region" description="Low complexity" evidence="5">
    <location>
        <begin position="410"/>
        <end position="432"/>
    </location>
</feature>
<dbReference type="SUPFAM" id="SSF47954">
    <property type="entry name" value="Cyclin-like"/>
    <property type="match status" value="1"/>
</dbReference>
<feature type="compositionally biased region" description="Low complexity" evidence="5">
    <location>
        <begin position="379"/>
        <end position="391"/>
    </location>
</feature>
<evidence type="ECO:0000256" key="5">
    <source>
        <dbReference type="SAM" id="MobiDB-lite"/>
    </source>
</evidence>
<evidence type="ECO:0000313" key="8">
    <source>
        <dbReference type="Proteomes" id="UP001497480"/>
    </source>
</evidence>
<comment type="caution">
    <text evidence="7">The sequence shown here is derived from an EMBL/GenBank/DDBJ whole genome shotgun (WGS) entry which is preliminary data.</text>
</comment>
<dbReference type="PANTHER" id="PTHR10177">
    <property type="entry name" value="CYCLINS"/>
    <property type="match status" value="1"/>
</dbReference>
<keyword evidence="3" id="KW-0131">Cell cycle</keyword>
<dbReference type="AlphaFoldDB" id="A0AAV1XXT7"/>
<evidence type="ECO:0000313" key="7">
    <source>
        <dbReference type="EMBL" id="CAL0326597.1"/>
    </source>
</evidence>